<organism evidence="3 4">
    <name type="scientific">Penicillium capsulatum</name>
    <dbReference type="NCBI Taxonomy" id="69766"/>
    <lineage>
        <taxon>Eukaryota</taxon>
        <taxon>Fungi</taxon>
        <taxon>Dikarya</taxon>
        <taxon>Ascomycota</taxon>
        <taxon>Pezizomycotina</taxon>
        <taxon>Eurotiomycetes</taxon>
        <taxon>Eurotiomycetidae</taxon>
        <taxon>Eurotiales</taxon>
        <taxon>Aspergillaceae</taxon>
        <taxon>Penicillium</taxon>
    </lineage>
</organism>
<dbReference type="InterPro" id="IPR029058">
    <property type="entry name" value="AB_hydrolase_fold"/>
</dbReference>
<keyword evidence="3" id="KW-0378">Hydrolase</keyword>
<dbReference type="GO" id="GO:0047372">
    <property type="term" value="F:monoacylglycerol lipase activity"/>
    <property type="evidence" value="ECO:0007669"/>
    <property type="project" value="TreeGrafter"/>
</dbReference>
<feature type="region of interest" description="Disordered" evidence="1">
    <location>
        <begin position="1"/>
        <end position="20"/>
    </location>
</feature>
<reference evidence="3" key="2">
    <citation type="journal article" date="2023" name="IMA Fungus">
        <title>Comparative genomic study of the Penicillium genus elucidates a diverse pangenome and 15 lateral gene transfer events.</title>
        <authorList>
            <person name="Petersen C."/>
            <person name="Sorensen T."/>
            <person name="Nielsen M.R."/>
            <person name="Sondergaard T.E."/>
            <person name="Sorensen J.L."/>
            <person name="Fitzpatrick D.A."/>
            <person name="Frisvad J.C."/>
            <person name="Nielsen K.L."/>
        </authorList>
    </citation>
    <scope>NUCLEOTIDE SEQUENCE</scope>
    <source>
        <strain evidence="3">IBT 21917</strain>
    </source>
</reference>
<dbReference type="PANTHER" id="PTHR43798:SF5">
    <property type="entry name" value="MONOACYLGLYCEROL LIPASE ABHD6"/>
    <property type="match status" value="1"/>
</dbReference>
<accession>A0A9W9HTV1</accession>
<dbReference type="GO" id="GO:0046464">
    <property type="term" value="P:acylglycerol catabolic process"/>
    <property type="evidence" value="ECO:0007669"/>
    <property type="project" value="TreeGrafter"/>
</dbReference>
<dbReference type="InterPro" id="IPR050266">
    <property type="entry name" value="AB_hydrolase_sf"/>
</dbReference>
<feature type="domain" description="AB hydrolase-1" evidence="2">
    <location>
        <begin position="28"/>
        <end position="264"/>
    </location>
</feature>
<name>A0A9W9HTV1_9EURO</name>
<evidence type="ECO:0000313" key="3">
    <source>
        <dbReference type="EMBL" id="KAJ5156215.1"/>
    </source>
</evidence>
<evidence type="ECO:0000256" key="1">
    <source>
        <dbReference type="SAM" id="MobiDB-lite"/>
    </source>
</evidence>
<protein>
    <submittedName>
        <fullName evidence="3">Alpha/beta hydrolase fold-1</fullName>
    </submittedName>
</protein>
<dbReference type="InterPro" id="IPR000073">
    <property type="entry name" value="AB_hydrolase_1"/>
</dbReference>
<dbReference type="GO" id="GO:0017000">
    <property type="term" value="P:antibiotic biosynthetic process"/>
    <property type="evidence" value="ECO:0007669"/>
    <property type="project" value="UniProtKB-ARBA"/>
</dbReference>
<comment type="caution">
    <text evidence="3">The sequence shown here is derived from an EMBL/GenBank/DDBJ whole genome shotgun (WGS) entry which is preliminary data.</text>
</comment>
<sequence length="281" mass="29523">MPLVTVNSHRLNYADSHPDGPPTPSGLTLVFVHGLGSSQNYYFPVIPHLSSHRCITVDTYGAARSPYTGEAVSIPGIAEDVIGVLDALKISKAVVVGHSMGGLVVTELGARYPDRIQGVVAIGPTHPSDTLVSVMGKRAETVLEGIYDSTGRNSSSADCVLAGMEPMANTIPTAAVGSQSTPLQRAFIRELLLGQDARGYAALCRAIASAPVPEYAAVRAPFLLIAGAEDKSAAIEGCKHIFEHVSSQKKSMEVLTGVGHWHCLEAGDEVGALIARFVEIV</sequence>
<gene>
    <name evidence="3" type="ORF">N7492_009018</name>
</gene>
<dbReference type="PANTHER" id="PTHR43798">
    <property type="entry name" value="MONOACYLGLYCEROL LIPASE"/>
    <property type="match status" value="1"/>
</dbReference>
<dbReference type="SUPFAM" id="SSF53474">
    <property type="entry name" value="alpha/beta-Hydrolases"/>
    <property type="match status" value="1"/>
</dbReference>
<evidence type="ECO:0000313" key="4">
    <source>
        <dbReference type="Proteomes" id="UP001146351"/>
    </source>
</evidence>
<dbReference type="PRINTS" id="PR00111">
    <property type="entry name" value="ABHYDROLASE"/>
</dbReference>
<dbReference type="Gene3D" id="3.40.50.1820">
    <property type="entry name" value="alpha/beta hydrolase"/>
    <property type="match status" value="1"/>
</dbReference>
<dbReference type="OrthoDB" id="408373at2759"/>
<reference evidence="3" key="1">
    <citation type="submission" date="2022-11" db="EMBL/GenBank/DDBJ databases">
        <authorList>
            <person name="Petersen C."/>
        </authorList>
    </citation>
    <scope>NUCLEOTIDE SEQUENCE</scope>
    <source>
        <strain evidence="3">IBT 21917</strain>
    </source>
</reference>
<feature type="compositionally biased region" description="Polar residues" evidence="1">
    <location>
        <begin position="1"/>
        <end position="10"/>
    </location>
</feature>
<dbReference type="GO" id="GO:0072330">
    <property type="term" value="P:monocarboxylic acid biosynthetic process"/>
    <property type="evidence" value="ECO:0007669"/>
    <property type="project" value="UniProtKB-ARBA"/>
</dbReference>
<evidence type="ECO:0000259" key="2">
    <source>
        <dbReference type="Pfam" id="PF00561"/>
    </source>
</evidence>
<dbReference type="Proteomes" id="UP001146351">
    <property type="component" value="Unassembled WGS sequence"/>
</dbReference>
<dbReference type="Pfam" id="PF00561">
    <property type="entry name" value="Abhydrolase_1"/>
    <property type="match status" value="1"/>
</dbReference>
<dbReference type="EMBL" id="JAPQKO010000006">
    <property type="protein sequence ID" value="KAJ5156215.1"/>
    <property type="molecule type" value="Genomic_DNA"/>
</dbReference>
<keyword evidence="4" id="KW-1185">Reference proteome</keyword>
<dbReference type="GO" id="GO:0016020">
    <property type="term" value="C:membrane"/>
    <property type="evidence" value="ECO:0007669"/>
    <property type="project" value="TreeGrafter"/>
</dbReference>
<proteinExistence type="predicted"/>
<dbReference type="AlphaFoldDB" id="A0A9W9HTV1"/>